<organism evidence="1 2">
    <name type="scientific">Corchorus olitorius</name>
    <dbReference type="NCBI Taxonomy" id="93759"/>
    <lineage>
        <taxon>Eukaryota</taxon>
        <taxon>Viridiplantae</taxon>
        <taxon>Streptophyta</taxon>
        <taxon>Embryophyta</taxon>
        <taxon>Tracheophyta</taxon>
        <taxon>Spermatophyta</taxon>
        <taxon>Magnoliopsida</taxon>
        <taxon>eudicotyledons</taxon>
        <taxon>Gunneridae</taxon>
        <taxon>Pentapetalae</taxon>
        <taxon>rosids</taxon>
        <taxon>malvids</taxon>
        <taxon>Malvales</taxon>
        <taxon>Malvaceae</taxon>
        <taxon>Grewioideae</taxon>
        <taxon>Apeibeae</taxon>
        <taxon>Corchorus</taxon>
    </lineage>
</organism>
<evidence type="ECO:0000313" key="2">
    <source>
        <dbReference type="Proteomes" id="UP000187203"/>
    </source>
</evidence>
<dbReference type="Proteomes" id="UP000187203">
    <property type="component" value="Unassembled WGS sequence"/>
</dbReference>
<proteinExistence type="predicted"/>
<reference evidence="2" key="1">
    <citation type="submission" date="2013-09" db="EMBL/GenBank/DDBJ databases">
        <title>Corchorus olitorius genome sequencing.</title>
        <authorList>
            <person name="Alam M."/>
            <person name="Haque M.S."/>
            <person name="Islam M.S."/>
            <person name="Emdad E.M."/>
            <person name="Islam M.M."/>
            <person name="Ahmed B."/>
            <person name="Halim A."/>
            <person name="Hossen Q.M.M."/>
            <person name="Hossain M.Z."/>
            <person name="Ahmed R."/>
            <person name="Khan M.M."/>
            <person name="Islam R."/>
            <person name="Rashid M.M."/>
            <person name="Khan S.A."/>
            <person name="Rahman M.S."/>
            <person name="Alam M."/>
            <person name="Yahiya A.S."/>
            <person name="Khan M.S."/>
            <person name="Azam M.S."/>
            <person name="Haque T."/>
            <person name="Lashkar M.Z.H."/>
            <person name="Akhand A.I."/>
            <person name="Morshed G."/>
            <person name="Roy S."/>
            <person name="Uddin K.S."/>
            <person name="Rabeya T."/>
            <person name="Hossain A.S."/>
            <person name="Chowdhury A."/>
            <person name="Snigdha A.R."/>
            <person name="Mortoza M.S."/>
            <person name="Matin S.A."/>
            <person name="Hoque S.M.E."/>
            <person name="Islam M.K."/>
            <person name="Roy D.K."/>
            <person name="Haider R."/>
            <person name="Moosa M.M."/>
            <person name="Elias S.M."/>
            <person name="Hasan A.M."/>
            <person name="Jahan S."/>
            <person name="Shafiuddin M."/>
            <person name="Mahmood N."/>
            <person name="Shommy N.S."/>
        </authorList>
    </citation>
    <scope>NUCLEOTIDE SEQUENCE [LARGE SCALE GENOMIC DNA]</scope>
    <source>
        <strain evidence="2">cv. O-4</strain>
    </source>
</reference>
<protein>
    <submittedName>
        <fullName evidence="1">Uncharacterized protein</fullName>
    </submittedName>
</protein>
<evidence type="ECO:0000313" key="1">
    <source>
        <dbReference type="EMBL" id="OMP10315.1"/>
    </source>
</evidence>
<comment type="caution">
    <text evidence="1">The sequence shown here is derived from an EMBL/GenBank/DDBJ whole genome shotgun (WGS) entry which is preliminary data.</text>
</comment>
<dbReference type="PANTHER" id="PTHR48475">
    <property type="entry name" value="RIBONUCLEASE H"/>
    <property type="match status" value="1"/>
</dbReference>
<dbReference type="EMBL" id="AWUE01011935">
    <property type="protein sequence ID" value="OMP10315.1"/>
    <property type="molecule type" value="Genomic_DNA"/>
</dbReference>
<accession>A0A1R3KTB0</accession>
<dbReference type="OrthoDB" id="999076at2759"/>
<keyword evidence="2" id="KW-1185">Reference proteome</keyword>
<gene>
    <name evidence="1" type="ORF">COLO4_04621</name>
</gene>
<dbReference type="PANTHER" id="PTHR48475:SF1">
    <property type="entry name" value="RNASE H TYPE-1 DOMAIN-CONTAINING PROTEIN"/>
    <property type="match status" value="1"/>
</dbReference>
<sequence length="140" mass="16289">MRLKESPPHVMSIEEEPDENPWYHDVLQYVKYQKYPECATENDKRVTRRMSTGYLLDGEVLYKKSRDQTLLRCVGSAEAKIIVEEVHERSCGNHVSGHKMRQRNREKDLTKEVRAVAVLKYWVERIKGCVAALVGRKLSA</sequence>
<dbReference type="AlphaFoldDB" id="A0A1R3KTB0"/>
<name>A0A1R3KTB0_9ROSI</name>